<feature type="non-terminal residue" evidence="2">
    <location>
        <position position="666"/>
    </location>
</feature>
<dbReference type="InterPro" id="IPR004242">
    <property type="entry name" value="Transposase_21"/>
</dbReference>
<dbReference type="AlphaFoldDB" id="A0A2K3LFR4"/>
<organism evidence="2 3">
    <name type="scientific">Trifolium pratense</name>
    <name type="common">Red clover</name>
    <dbReference type="NCBI Taxonomy" id="57577"/>
    <lineage>
        <taxon>Eukaryota</taxon>
        <taxon>Viridiplantae</taxon>
        <taxon>Streptophyta</taxon>
        <taxon>Embryophyta</taxon>
        <taxon>Tracheophyta</taxon>
        <taxon>Spermatophyta</taxon>
        <taxon>Magnoliopsida</taxon>
        <taxon>eudicotyledons</taxon>
        <taxon>Gunneridae</taxon>
        <taxon>Pentapetalae</taxon>
        <taxon>rosids</taxon>
        <taxon>fabids</taxon>
        <taxon>Fabales</taxon>
        <taxon>Fabaceae</taxon>
        <taxon>Papilionoideae</taxon>
        <taxon>50 kb inversion clade</taxon>
        <taxon>NPAAA clade</taxon>
        <taxon>Hologalegina</taxon>
        <taxon>IRL clade</taxon>
        <taxon>Trifolieae</taxon>
        <taxon>Trifolium</taxon>
    </lineage>
</organism>
<dbReference type="Proteomes" id="UP000236291">
    <property type="component" value="Unassembled WGS sequence"/>
</dbReference>
<reference evidence="2 3" key="2">
    <citation type="journal article" date="2017" name="Front. Plant Sci.">
        <title>Gene Classification and Mining of Molecular Markers Useful in Red Clover (Trifolium pratense) Breeding.</title>
        <authorList>
            <person name="Istvanek J."/>
            <person name="Dluhosova J."/>
            <person name="Dluhos P."/>
            <person name="Patkova L."/>
            <person name="Nedelnik J."/>
            <person name="Repkova J."/>
        </authorList>
    </citation>
    <scope>NUCLEOTIDE SEQUENCE [LARGE SCALE GENOMIC DNA]</scope>
    <source>
        <strain evidence="3">cv. Tatra</strain>
        <tissue evidence="2">Young leaves</tissue>
    </source>
</reference>
<proteinExistence type="predicted"/>
<dbReference type="Pfam" id="PF02992">
    <property type="entry name" value="Transposase_21"/>
    <property type="match status" value="1"/>
</dbReference>
<reference evidence="2 3" key="1">
    <citation type="journal article" date="2014" name="Am. J. Bot.">
        <title>Genome assembly and annotation for red clover (Trifolium pratense; Fabaceae).</title>
        <authorList>
            <person name="Istvanek J."/>
            <person name="Jaros M."/>
            <person name="Krenek A."/>
            <person name="Repkova J."/>
        </authorList>
    </citation>
    <scope>NUCLEOTIDE SEQUENCE [LARGE SCALE GENOMIC DNA]</scope>
    <source>
        <strain evidence="3">cv. Tatra</strain>
        <tissue evidence="2">Young leaves</tissue>
    </source>
</reference>
<evidence type="ECO:0000259" key="1">
    <source>
        <dbReference type="Pfam" id="PF13963"/>
    </source>
</evidence>
<name>A0A2K3LFR4_TRIPR</name>
<dbReference type="PANTHER" id="PTHR10775:SF158">
    <property type="entry name" value="TNP2-LIKE TRANSPOSON PROTEIN"/>
    <property type="match status" value="1"/>
</dbReference>
<dbReference type="PANTHER" id="PTHR10775">
    <property type="entry name" value="OS08G0208400 PROTEIN"/>
    <property type="match status" value="1"/>
</dbReference>
<dbReference type="EMBL" id="ASHM01032218">
    <property type="protein sequence ID" value="PNX77357.1"/>
    <property type="molecule type" value="Genomic_DNA"/>
</dbReference>
<evidence type="ECO:0000313" key="3">
    <source>
        <dbReference type="Proteomes" id="UP000236291"/>
    </source>
</evidence>
<feature type="domain" description="Transposase-associated" evidence="1">
    <location>
        <begin position="3"/>
        <end position="72"/>
    </location>
</feature>
<protein>
    <recommendedName>
        <fullName evidence="1">Transposase-associated domain-containing protein</fullName>
    </recommendedName>
</protein>
<sequence>MDKSWITQPRNSSEYLQGLNGFLDLAFKNRLNAKCPCKNCGFKTPQSRSVMYDHLRVTPFPVGYTSWCYHGEVAIGENNNGSPINRLNVVHDTTNAEDPIQKLIKDAFGVDRNHPNEVPIVSNVDIEIEDVMPNTPPERTEAKEFYELAKDGEQPLYEGCTKYSKLAFLVKLYHIKCLCGMSDKAITMILQLLQDAFEHAKIPSSFYEAKKTITKLGLNYEKILVCPNDCMLYWGNREDEERETCKVCHTSKWKSKHGVGGNDNTLKKIPAKVLRYFPLKPRLQRLFLSSKTSEDMRWHAFSSNNDGMMRHPRDSEAWKRFDLTHPWFATDARNVRLALATDGFNPFGVMSSNYSVWPVILIPYNTPPWVCMKQTSFILSMIIPGKKAPGNNIDVYLQPLIKELQELWVNGVDAYDSFKREMFKLHAALMWTISDFPGLGNLSGWNTYSGYACPSCNEDSIPCRLGDSKKWCFMGHRRFLDRRHRFRLNRIRFNGEQEMRNPPKTLSGLEILEKLRDINVTFGRRPKQKGSAKRKRDNCLRHNLDMMHIEKNVCDNVIFTLLNDSAKSKDNVNARKDLKRMRIRPELWPNESGKYPLAVYAMTNRGRKAFLGTLKNITMPDGYSSNISRCIDLDNGKLNGMLKSHDCHILMEQLLPLAMRTSLPDE</sequence>
<dbReference type="STRING" id="57577.A0A2K3LFR4"/>
<evidence type="ECO:0000313" key="2">
    <source>
        <dbReference type="EMBL" id="PNX77357.1"/>
    </source>
</evidence>
<accession>A0A2K3LFR4</accession>
<comment type="caution">
    <text evidence="2">The sequence shown here is derived from an EMBL/GenBank/DDBJ whole genome shotgun (WGS) entry which is preliminary data.</text>
</comment>
<dbReference type="Pfam" id="PF13963">
    <property type="entry name" value="Transpos_assoc"/>
    <property type="match status" value="1"/>
</dbReference>
<dbReference type="InterPro" id="IPR029480">
    <property type="entry name" value="Transpos_assoc"/>
</dbReference>
<gene>
    <name evidence="2" type="ORF">L195_g033321</name>
</gene>